<feature type="compositionally biased region" description="Low complexity" evidence="1">
    <location>
        <begin position="224"/>
        <end position="233"/>
    </location>
</feature>
<reference evidence="3" key="1">
    <citation type="submission" date="2019-12" db="EMBL/GenBank/DDBJ databases">
        <title>High-Quality draft genome sequences of three cyanobacteria isolated from the limestone walls of the Old Cathedral of Coimbra.</title>
        <authorList>
            <person name="Tiago I."/>
            <person name="Soares F."/>
            <person name="Portugal A."/>
        </authorList>
    </citation>
    <scope>NUCLEOTIDE SEQUENCE [LARGE SCALE GENOMIC DNA]</scope>
    <source>
        <strain evidence="3">C</strain>
    </source>
</reference>
<evidence type="ECO:0000313" key="3">
    <source>
        <dbReference type="EMBL" id="NCJ07614.1"/>
    </source>
</evidence>
<evidence type="ECO:0000256" key="2">
    <source>
        <dbReference type="SAM" id="Phobius"/>
    </source>
</evidence>
<evidence type="ECO:0000313" key="4">
    <source>
        <dbReference type="Proteomes" id="UP000607397"/>
    </source>
</evidence>
<protein>
    <recommendedName>
        <fullName evidence="5">Ycf66 family protein</fullName>
    </recommendedName>
</protein>
<dbReference type="EMBL" id="WVIC01000029">
    <property type="protein sequence ID" value="NCJ07614.1"/>
    <property type="molecule type" value="Genomic_DNA"/>
</dbReference>
<evidence type="ECO:0008006" key="5">
    <source>
        <dbReference type="Google" id="ProtNLM"/>
    </source>
</evidence>
<feature type="compositionally biased region" description="Low complexity" evidence="1">
    <location>
        <begin position="297"/>
        <end position="315"/>
    </location>
</feature>
<accession>A0A8K2A8W2</accession>
<dbReference type="AlphaFoldDB" id="A0A8K2A8W2"/>
<keyword evidence="2" id="KW-1133">Transmembrane helix</keyword>
<feature type="transmembrane region" description="Helical" evidence="2">
    <location>
        <begin position="56"/>
        <end position="73"/>
    </location>
</feature>
<dbReference type="RefSeq" id="WP_161826087.1">
    <property type="nucleotide sequence ID" value="NZ_WVIC01000029.1"/>
</dbReference>
<proteinExistence type="predicted"/>
<comment type="caution">
    <text evidence="3">The sequence shown here is derived from an EMBL/GenBank/DDBJ whole genome shotgun (WGS) entry which is preliminary data.</text>
</comment>
<keyword evidence="2" id="KW-0812">Transmembrane</keyword>
<feature type="compositionally biased region" description="Acidic residues" evidence="1">
    <location>
        <begin position="342"/>
        <end position="351"/>
    </location>
</feature>
<dbReference type="Proteomes" id="UP000607397">
    <property type="component" value="Unassembled WGS sequence"/>
</dbReference>
<keyword evidence="2" id="KW-0472">Membrane</keyword>
<feature type="region of interest" description="Disordered" evidence="1">
    <location>
        <begin position="212"/>
        <end position="378"/>
    </location>
</feature>
<gene>
    <name evidence="3" type="ORF">GS597_14070</name>
</gene>
<evidence type="ECO:0000256" key="1">
    <source>
        <dbReference type="SAM" id="MobiDB-lite"/>
    </source>
</evidence>
<name>A0A8K2A8W2_9CYAN</name>
<dbReference type="InterPro" id="IPR010004">
    <property type="entry name" value="Uncharacterised_Ycf66"/>
</dbReference>
<keyword evidence="4" id="KW-1185">Reference proteome</keyword>
<sequence length="378" mass="39892">MLTYLLVWIVGLGSLGIYLAAFIFPEVRRNNDLLWSGIGLFYALMLWIYAGRVTGGLLLGEAAGVALLVWLGWQTMTQRRALMPPDQQTPVPPYLQKAASLAQQALDKVTQTAESSLSGSGQKSEENSAANLLAGLTPLKEKVQSLFKGKSQAETEVPPPLQPEVDDIWEEDTDTSAPETAVPVSAPPEPPVAATDMAQEDTVVEINEVPEPVAEATPLQSSSEPAAPVIVEEAPPPAETPAIDLVEEATPPENLSVEVEAPSAQTDSPALEEVVTDDDVTDAPSAVKEEISELGSEADSAIAAEADAIAEVENPVPVPPPASMPETSDISPAEIETTMETPAEDGTDDPEALPSESSDVETVAVEEDPNWPPPAQDP</sequence>
<dbReference type="Pfam" id="PF07444">
    <property type="entry name" value="Ycf66_N"/>
    <property type="match status" value="1"/>
</dbReference>
<feature type="transmembrane region" description="Helical" evidence="2">
    <location>
        <begin position="33"/>
        <end position="50"/>
    </location>
</feature>
<feature type="transmembrane region" description="Helical" evidence="2">
    <location>
        <begin position="6"/>
        <end position="24"/>
    </location>
</feature>
<organism evidence="3 4">
    <name type="scientific">Petrachloros mirabilis ULC683</name>
    <dbReference type="NCBI Taxonomy" id="2781853"/>
    <lineage>
        <taxon>Bacteria</taxon>
        <taxon>Bacillati</taxon>
        <taxon>Cyanobacteriota</taxon>
        <taxon>Cyanophyceae</taxon>
        <taxon>Synechococcales</taxon>
        <taxon>Petrachlorosaceae</taxon>
        <taxon>Petrachloros</taxon>
        <taxon>Petrachloros mirabilis</taxon>
    </lineage>
</organism>
<feature type="compositionally biased region" description="Acidic residues" evidence="1">
    <location>
        <begin position="164"/>
        <end position="174"/>
    </location>
</feature>
<feature type="region of interest" description="Disordered" evidence="1">
    <location>
        <begin position="145"/>
        <end position="193"/>
    </location>
</feature>